<gene>
    <name evidence="1" type="ORF">Tci_859959</name>
</gene>
<name>A0A699RKQ0_TANCI</name>
<comment type="caution">
    <text evidence="1">The sequence shown here is derived from an EMBL/GenBank/DDBJ whole genome shotgun (WGS) entry which is preliminary data.</text>
</comment>
<reference evidence="1" key="1">
    <citation type="journal article" date="2019" name="Sci. Rep.">
        <title>Draft genome of Tanacetum cinerariifolium, the natural source of mosquito coil.</title>
        <authorList>
            <person name="Yamashiro T."/>
            <person name="Shiraishi A."/>
            <person name="Satake H."/>
            <person name="Nakayama K."/>
        </authorList>
    </citation>
    <scope>NUCLEOTIDE SEQUENCE</scope>
</reference>
<dbReference type="AlphaFoldDB" id="A0A699RKQ0"/>
<accession>A0A699RKQ0</accession>
<dbReference type="EMBL" id="BKCJ011113234">
    <property type="protein sequence ID" value="GFC87989.1"/>
    <property type="molecule type" value="Genomic_DNA"/>
</dbReference>
<feature type="non-terminal residue" evidence="1">
    <location>
        <position position="1"/>
    </location>
</feature>
<protein>
    <submittedName>
        <fullName evidence="1">Uncharacterized protein</fullName>
    </submittedName>
</protein>
<proteinExistence type="predicted"/>
<sequence>FDCSNLFALIHGSQRQARVNTLAVNQNRTSTALAVVAAFFGASHVHVFAQRVEQRGPGSNLDGVVFAVNIQRNGLCGHYGRRRFVQRLLDEVETHRAVE</sequence>
<evidence type="ECO:0000313" key="1">
    <source>
        <dbReference type="EMBL" id="GFC87989.1"/>
    </source>
</evidence>
<organism evidence="1">
    <name type="scientific">Tanacetum cinerariifolium</name>
    <name type="common">Dalmatian daisy</name>
    <name type="synonym">Chrysanthemum cinerariifolium</name>
    <dbReference type="NCBI Taxonomy" id="118510"/>
    <lineage>
        <taxon>Eukaryota</taxon>
        <taxon>Viridiplantae</taxon>
        <taxon>Streptophyta</taxon>
        <taxon>Embryophyta</taxon>
        <taxon>Tracheophyta</taxon>
        <taxon>Spermatophyta</taxon>
        <taxon>Magnoliopsida</taxon>
        <taxon>eudicotyledons</taxon>
        <taxon>Gunneridae</taxon>
        <taxon>Pentapetalae</taxon>
        <taxon>asterids</taxon>
        <taxon>campanulids</taxon>
        <taxon>Asterales</taxon>
        <taxon>Asteraceae</taxon>
        <taxon>Asteroideae</taxon>
        <taxon>Anthemideae</taxon>
        <taxon>Anthemidinae</taxon>
        <taxon>Tanacetum</taxon>
    </lineage>
</organism>